<organism evidence="1">
    <name type="scientific">Salmonella phage PMBT29</name>
    <dbReference type="NCBI Taxonomy" id="3137286"/>
    <lineage>
        <taxon>Viruses</taxon>
    </lineage>
</organism>
<proteinExistence type="predicted"/>
<accession>A0AAU8BV29</accession>
<evidence type="ECO:0000313" key="1">
    <source>
        <dbReference type="EMBL" id="XCD29708.1"/>
    </source>
</evidence>
<name>A0AAU8BV29_9VIRU</name>
<reference evidence="1" key="1">
    <citation type="submission" date="2024-03" db="EMBL/GenBank/DDBJ databases">
        <title>This phage originates from the Bacteriophage catalogue of the Bacteriophage Competence Centre, Department of Microbiology und Biotechnology, Max Rubner-Institut, Kiel, Germany.</title>
        <authorList>
            <person name="Sprotte S."/>
            <person name="Brinks E."/>
        </authorList>
    </citation>
    <scope>NUCLEOTIDE SEQUENCE</scope>
</reference>
<protein>
    <submittedName>
        <fullName evidence="1">Uncharacterized protein</fullName>
    </submittedName>
</protein>
<sequence length="33" mass="3735">MARFSLYSKTLIAPLGKIYLHGAQNLDIIFILN</sequence>
<dbReference type="EMBL" id="PP554579">
    <property type="protein sequence ID" value="XCD29708.1"/>
    <property type="molecule type" value="Genomic_DNA"/>
</dbReference>